<dbReference type="InterPro" id="IPR029058">
    <property type="entry name" value="AB_hydrolase_fold"/>
</dbReference>
<dbReference type="PANTHER" id="PTHR12482:SF41">
    <property type="entry name" value="ALPHA_BETA-HYDROLASES SUPERFAMILY PROTEIN"/>
    <property type="match status" value="1"/>
</dbReference>
<sequence>MAQPQSNGVDTKYLEKKRRVVVWSLKPLSLLRPSCLMVAANADPPAIAGEGGDGAERRIPTHLVVMVNGIVGSADDWTYAGKQFVKRYPEDVVVLRSGCNGAIKTLHGVDIMGKRLADEVRSFVQNRHELRKISIVAHSLGGLIARYAIALLFSNGDNAKAEAVIEDKIAGLEPVNFITFATPHLGNRSHKQIPILRGVRSLEKVAYNLSWIAGRSGKHLYLKDGEEGKPPLLLQMVTDFGDLPFMSALRSFKRHVAYSNYCFDFVVGRRTSSIRRKDEVPKSRNFVHDSKYPHIVYVEKPNVTEDDFSEDMVYQAKTPDEMEEVMIKGLKRIPWERVDVSFRKTMQKIFAHSTIQVKTYMLNSAGADVISHMIDNFVL</sequence>
<dbReference type="InterPro" id="IPR044294">
    <property type="entry name" value="Lipase-like"/>
</dbReference>
<accession>A0A833QHP7</accession>
<keyword evidence="3" id="KW-1185">Reference proteome</keyword>
<dbReference type="Gene3D" id="3.40.50.1820">
    <property type="entry name" value="alpha/beta hydrolase"/>
    <property type="match status" value="1"/>
</dbReference>
<proteinExistence type="predicted"/>
<feature type="domain" description="DUF676" evidence="1">
    <location>
        <begin position="60"/>
        <end position="267"/>
    </location>
</feature>
<dbReference type="OrthoDB" id="273452at2759"/>
<name>A0A833QHP7_9POAL</name>
<dbReference type="SUPFAM" id="SSF53474">
    <property type="entry name" value="alpha/beta-Hydrolases"/>
    <property type="match status" value="1"/>
</dbReference>
<dbReference type="Proteomes" id="UP000623129">
    <property type="component" value="Unassembled WGS sequence"/>
</dbReference>
<evidence type="ECO:0000259" key="1">
    <source>
        <dbReference type="Pfam" id="PF05057"/>
    </source>
</evidence>
<dbReference type="InterPro" id="IPR007751">
    <property type="entry name" value="DUF676_lipase-like"/>
</dbReference>
<comment type="caution">
    <text evidence="2">The sequence shown here is derived from an EMBL/GenBank/DDBJ whole genome shotgun (WGS) entry which is preliminary data.</text>
</comment>
<organism evidence="2 3">
    <name type="scientific">Carex littledalei</name>
    <dbReference type="NCBI Taxonomy" id="544730"/>
    <lineage>
        <taxon>Eukaryota</taxon>
        <taxon>Viridiplantae</taxon>
        <taxon>Streptophyta</taxon>
        <taxon>Embryophyta</taxon>
        <taxon>Tracheophyta</taxon>
        <taxon>Spermatophyta</taxon>
        <taxon>Magnoliopsida</taxon>
        <taxon>Liliopsida</taxon>
        <taxon>Poales</taxon>
        <taxon>Cyperaceae</taxon>
        <taxon>Cyperoideae</taxon>
        <taxon>Cariceae</taxon>
        <taxon>Carex</taxon>
        <taxon>Carex subgen. Euthyceras</taxon>
    </lineage>
</organism>
<dbReference type="PANTHER" id="PTHR12482">
    <property type="entry name" value="LIPASE ROG1-RELATED-RELATED"/>
    <property type="match status" value="1"/>
</dbReference>
<reference evidence="2" key="1">
    <citation type="submission" date="2020-01" db="EMBL/GenBank/DDBJ databases">
        <title>Genome sequence of Kobresia littledalei, the first chromosome-level genome in the family Cyperaceae.</title>
        <authorList>
            <person name="Qu G."/>
        </authorList>
    </citation>
    <scope>NUCLEOTIDE SEQUENCE</scope>
    <source>
        <strain evidence="2">C.B.Clarke</strain>
        <tissue evidence="2">Leaf</tissue>
    </source>
</reference>
<dbReference type="AlphaFoldDB" id="A0A833QHP7"/>
<evidence type="ECO:0000313" key="2">
    <source>
        <dbReference type="EMBL" id="KAF3320481.1"/>
    </source>
</evidence>
<dbReference type="Pfam" id="PF05057">
    <property type="entry name" value="DUF676"/>
    <property type="match status" value="1"/>
</dbReference>
<evidence type="ECO:0000313" key="3">
    <source>
        <dbReference type="Proteomes" id="UP000623129"/>
    </source>
</evidence>
<gene>
    <name evidence="2" type="ORF">FCM35_KLT15177</name>
</gene>
<dbReference type="EMBL" id="SWLB01000029">
    <property type="protein sequence ID" value="KAF3320481.1"/>
    <property type="molecule type" value="Genomic_DNA"/>
</dbReference>
<protein>
    <recommendedName>
        <fullName evidence="1">DUF676 domain-containing protein</fullName>
    </recommendedName>
</protein>